<dbReference type="PANTHER" id="PTHR23074">
    <property type="entry name" value="AAA DOMAIN-CONTAINING"/>
    <property type="match status" value="1"/>
</dbReference>
<dbReference type="SMART" id="SM00382">
    <property type="entry name" value="AAA"/>
    <property type="match status" value="2"/>
</dbReference>
<protein>
    <recommendedName>
        <fullName evidence="2">AAA+ ATPase domain-containing protein</fullName>
    </recommendedName>
</protein>
<dbReference type="InterPro" id="IPR003593">
    <property type="entry name" value="AAA+_ATPase"/>
</dbReference>
<dbReference type="EMBL" id="LJTC01000008">
    <property type="protein sequence ID" value="KPM83124.1"/>
    <property type="molecule type" value="Genomic_DNA"/>
</dbReference>
<evidence type="ECO:0000256" key="1">
    <source>
        <dbReference type="RuleBase" id="RU003651"/>
    </source>
</evidence>
<organism evidence="3 4">
    <name type="scientific">Pseudoalteromonas lipolytica</name>
    <dbReference type="NCBI Taxonomy" id="570156"/>
    <lineage>
        <taxon>Bacteria</taxon>
        <taxon>Pseudomonadati</taxon>
        <taxon>Pseudomonadota</taxon>
        <taxon>Gammaproteobacteria</taxon>
        <taxon>Alteromonadales</taxon>
        <taxon>Pseudoalteromonadaceae</taxon>
        <taxon>Pseudoalteromonas</taxon>
    </lineage>
</organism>
<reference evidence="3 4" key="1">
    <citation type="submission" date="2015-09" db="EMBL/GenBank/DDBJ databases">
        <title>Draft Genome Sequence of Pseudoalteromonas lipolytica UCD-48B.</title>
        <authorList>
            <person name="Krusor M."/>
            <person name="Coil D.A."/>
            <person name="Lang J.M."/>
            <person name="Eisen J.A."/>
            <person name="Alexiev A."/>
        </authorList>
    </citation>
    <scope>NUCLEOTIDE SEQUENCE [LARGE SCALE GENOMIC DNA]</scope>
    <source>
        <strain evidence="3 4">UCD-48B</strain>
    </source>
</reference>
<evidence type="ECO:0000313" key="3">
    <source>
        <dbReference type="EMBL" id="KPM83124.1"/>
    </source>
</evidence>
<sequence length="673" mass="75472">MNKTPQLKRIVAHFATQLLEEFDVEELWHDKLFRKALCEVAGLNYSNLQGLGVDDLVARLDHLAINTMPKTLQKNVHIFCKAFGLPKAATPLVIFSCFMTLSKPLRELVDYLRDDYTNVIAEKIAHVLDIDETLLNKQIGLIIESGMYSMDLEIFAGEDEFLILPNAIAKSLIEGKLKSESDILSSLVIPCEASELCATDLSHLDLKTLLKATQNATNTAGQPLSILLYGIPGSGKTSLAQYLAKACSSQLLMVQAKGSDLINPTNELDSRSASSELRLEHFNIVSKLVAKRKKTMLLLDECENIFERDLFSKSFSKELLHSYIENQPVVSIWITNHLEDLPQSIIRRFNIVYEIPELSKTTKEKMIGKYVKGLNVGNNFISKLAAQRNLLPAHIAKAVHVARLCGFKAHTARECIEENIQNTLTACGFSTHELTYQAEQKFNPKMVNIESEYASLEQVEEAVIEFSSSRTLLTGPPGTGKTAFVNYLCEKADFKLISVKASDLLSKWAGESEQNIAQLFKQATQEMSAILIDEADSLLCSREQAMANWEVQIVNELLCQMEQFQLPLFAATNFAKNLDKAVIRRFDFKLNLAYLTPIQCKGMFRQTLGRGVLKKTVINELLGLSKLTPGDFAIVKRQMKFSKRRMTQESMLSILKEQNALKGDSERKIGFVI</sequence>
<proteinExistence type="inferred from homology"/>
<dbReference type="SUPFAM" id="SSF52540">
    <property type="entry name" value="P-loop containing nucleoside triphosphate hydrolases"/>
    <property type="match status" value="2"/>
</dbReference>
<dbReference type="Gene3D" id="3.40.50.300">
    <property type="entry name" value="P-loop containing nucleotide triphosphate hydrolases"/>
    <property type="match status" value="2"/>
</dbReference>
<feature type="domain" description="AAA+ ATPase" evidence="2">
    <location>
        <begin position="222"/>
        <end position="357"/>
    </location>
</feature>
<dbReference type="PANTHER" id="PTHR23074:SF83">
    <property type="entry name" value="VACUOLAR PROTEIN SORTING-ASSOCIATED PROTEIN 4A"/>
    <property type="match status" value="1"/>
</dbReference>
<dbReference type="InterPro" id="IPR027417">
    <property type="entry name" value="P-loop_NTPase"/>
</dbReference>
<dbReference type="AlphaFoldDB" id="A0A0P7DZJ1"/>
<comment type="similarity">
    <text evidence="1">Belongs to the AAA ATPase family.</text>
</comment>
<dbReference type="Pfam" id="PF00004">
    <property type="entry name" value="AAA"/>
    <property type="match status" value="2"/>
</dbReference>
<dbReference type="PROSITE" id="PS00674">
    <property type="entry name" value="AAA"/>
    <property type="match status" value="1"/>
</dbReference>
<name>A0A0P7DZJ1_9GAMM</name>
<dbReference type="InterPro" id="IPR050304">
    <property type="entry name" value="MT-severing_AAA_ATPase"/>
</dbReference>
<dbReference type="CDD" id="cd19481">
    <property type="entry name" value="RecA-like_protease"/>
    <property type="match status" value="1"/>
</dbReference>
<keyword evidence="1" id="KW-0067">ATP-binding</keyword>
<accession>A0A0P7DZJ1</accession>
<dbReference type="GO" id="GO:0005524">
    <property type="term" value="F:ATP binding"/>
    <property type="evidence" value="ECO:0007669"/>
    <property type="project" value="UniProtKB-KW"/>
</dbReference>
<dbReference type="Proteomes" id="UP000050378">
    <property type="component" value="Unassembled WGS sequence"/>
</dbReference>
<evidence type="ECO:0000313" key="4">
    <source>
        <dbReference type="Proteomes" id="UP000050378"/>
    </source>
</evidence>
<evidence type="ECO:0000259" key="2">
    <source>
        <dbReference type="SMART" id="SM00382"/>
    </source>
</evidence>
<dbReference type="InterPro" id="IPR003960">
    <property type="entry name" value="ATPase_AAA_CS"/>
</dbReference>
<keyword evidence="1" id="KW-0547">Nucleotide-binding</keyword>
<dbReference type="PATRIC" id="fig|570156.3.peg.3862"/>
<dbReference type="GO" id="GO:0016887">
    <property type="term" value="F:ATP hydrolysis activity"/>
    <property type="evidence" value="ECO:0007669"/>
    <property type="project" value="InterPro"/>
</dbReference>
<dbReference type="STRING" id="570156.AOG27_13785"/>
<comment type="caution">
    <text evidence="3">The sequence shown here is derived from an EMBL/GenBank/DDBJ whole genome shotgun (WGS) entry which is preliminary data.</text>
</comment>
<feature type="domain" description="AAA+ ATPase" evidence="2">
    <location>
        <begin position="467"/>
        <end position="596"/>
    </location>
</feature>
<gene>
    <name evidence="3" type="ORF">AOG27_13785</name>
</gene>
<dbReference type="InterPro" id="IPR003959">
    <property type="entry name" value="ATPase_AAA_core"/>
</dbReference>